<dbReference type="Pfam" id="PF13561">
    <property type="entry name" value="adh_short_C2"/>
    <property type="match status" value="1"/>
</dbReference>
<dbReference type="NCBIfam" id="NF006393">
    <property type="entry name" value="PRK08642.1"/>
    <property type="match status" value="1"/>
</dbReference>
<keyword evidence="4" id="KW-1185">Reference proteome</keyword>
<dbReference type="SUPFAM" id="SSF51735">
    <property type="entry name" value="NAD(P)-binding Rossmann-fold domains"/>
    <property type="match status" value="1"/>
</dbReference>
<dbReference type="EC" id="1.1.1.100" evidence="3"/>
<evidence type="ECO:0000313" key="4">
    <source>
        <dbReference type="Proteomes" id="UP001240171"/>
    </source>
</evidence>
<evidence type="ECO:0000256" key="2">
    <source>
        <dbReference type="ARBA" id="ARBA00023002"/>
    </source>
</evidence>
<proteinExistence type="inferred from homology"/>
<evidence type="ECO:0000256" key="1">
    <source>
        <dbReference type="ARBA" id="ARBA00006484"/>
    </source>
</evidence>
<dbReference type="PANTHER" id="PTHR43639">
    <property type="entry name" value="OXIDOREDUCTASE, SHORT-CHAIN DEHYDROGENASE/REDUCTASE FAMILY (AFU_ORTHOLOGUE AFUA_5G02870)"/>
    <property type="match status" value="1"/>
</dbReference>
<reference evidence="3 4" key="1">
    <citation type="submission" date="2023-07" db="EMBL/GenBank/DDBJ databases">
        <title>Paenibacillus sp. JX-17 nov. isolated from soil.</title>
        <authorList>
            <person name="Wan Y."/>
            <person name="Liu B."/>
        </authorList>
    </citation>
    <scope>NUCLEOTIDE SEQUENCE [LARGE SCALE GENOMIC DNA]</scope>
    <source>
        <strain evidence="3 4">JX-17</strain>
    </source>
</reference>
<organism evidence="3 4">
    <name type="scientific">Paenibacillus lacisoli</name>
    <dbReference type="NCBI Taxonomy" id="3064525"/>
    <lineage>
        <taxon>Bacteria</taxon>
        <taxon>Bacillati</taxon>
        <taxon>Bacillota</taxon>
        <taxon>Bacilli</taxon>
        <taxon>Bacillales</taxon>
        <taxon>Paenibacillaceae</taxon>
        <taxon>Paenibacillus</taxon>
    </lineage>
</organism>
<dbReference type="GO" id="GO:0004316">
    <property type="term" value="F:3-oxoacyl-[acyl-carrier-protein] reductase (NADPH) activity"/>
    <property type="evidence" value="ECO:0007669"/>
    <property type="project" value="UniProtKB-EC"/>
</dbReference>
<accession>A0ABT9CB29</accession>
<dbReference type="PRINTS" id="PR00081">
    <property type="entry name" value="GDHRDH"/>
</dbReference>
<dbReference type="Gene3D" id="3.40.50.720">
    <property type="entry name" value="NAD(P)-binding Rossmann-like Domain"/>
    <property type="match status" value="1"/>
</dbReference>
<dbReference type="InterPro" id="IPR036291">
    <property type="entry name" value="NAD(P)-bd_dom_sf"/>
</dbReference>
<evidence type="ECO:0000313" key="3">
    <source>
        <dbReference type="EMBL" id="MDO7906471.1"/>
    </source>
</evidence>
<gene>
    <name evidence="3" type="ORF">Q5741_08575</name>
</gene>
<dbReference type="InterPro" id="IPR002347">
    <property type="entry name" value="SDR_fam"/>
</dbReference>
<dbReference type="PANTHER" id="PTHR43639:SF1">
    <property type="entry name" value="SHORT-CHAIN DEHYDROGENASE_REDUCTASE FAMILY PROTEIN"/>
    <property type="match status" value="1"/>
</dbReference>
<comment type="caution">
    <text evidence="3">The sequence shown here is derived from an EMBL/GenBank/DDBJ whole genome shotgun (WGS) entry which is preliminary data.</text>
</comment>
<name>A0ABT9CB29_9BACL</name>
<dbReference type="EMBL" id="JAUQTB010000003">
    <property type="protein sequence ID" value="MDO7906471.1"/>
    <property type="molecule type" value="Genomic_DNA"/>
</dbReference>
<comment type="similarity">
    <text evidence="1">Belongs to the short-chain dehydrogenases/reductases (SDR) family.</text>
</comment>
<sequence length="255" mass="27431">MKLNGQIVLVTGASRGIGAEIARACAAEGAAVIVNYKSRAEAAEQVVEQIRRKGGTAIPYPCDVTREDQVREMAEAIVESFGRIDVLVNNALSHYTFNPRVRRPAWELDWSHYSTQLEGSLQGAFHTISAVMPHMQSQASGRVINMVTNLIDFPVIPYHDYTTAKAALLGYTRGLAKELGGFGITVNAVAPGLTASTDSSRDTPESVREQIRALTPLGRLADPSDIAGAVLFLASDWGKFLTGQCLRVDGGLVMS</sequence>
<protein>
    <submittedName>
        <fullName evidence="3">3-oxoacyl-ACP reductase</fullName>
        <ecNumber evidence="3">1.1.1.100</ecNumber>
    </submittedName>
</protein>
<dbReference type="RefSeq" id="WP_305023661.1">
    <property type="nucleotide sequence ID" value="NZ_JAUQTB010000003.1"/>
</dbReference>
<dbReference type="Proteomes" id="UP001240171">
    <property type="component" value="Unassembled WGS sequence"/>
</dbReference>
<dbReference type="PRINTS" id="PR00080">
    <property type="entry name" value="SDRFAMILY"/>
</dbReference>
<keyword evidence="2 3" id="KW-0560">Oxidoreductase</keyword>